<dbReference type="Gramene" id="ONK67260">
    <property type="protein sequence ID" value="ONK67260"/>
    <property type="gene ID" value="A4U43_C06F18290"/>
</dbReference>
<keyword evidence="4" id="KW-0862">Zinc</keyword>
<dbReference type="SUPFAM" id="SSF57716">
    <property type="entry name" value="Glucocorticoid receptor-like (DNA-binding domain)"/>
    <property type="match status" value="1"/>
</dbReference>
<accession>A0A5P1ET78</accession>
<evidence type="ECO:0000313" key="11">
    <source>
        <dbReference type="Proteomes" id="UP000243459"/>
    </source>
</evidence>
<evidence type="ECO:0000256" key="1">
    <source>
        <dbReference type="ARBA" id="ARBA00003732"/>
    </source>
</evidence>
<dbReference type="GO" id="GO:0003677">
    <property type="term" value="F:DNA binding"/>
    <property type="evidence" value="ECO:0007669"/>
    <property type="project" value="InterPro"/>
</dbReference>
<evidence type="ECO:0008006" key="12">
    <source>
        <dbReference type="Google" id="ProtNLM"/>
    </source>
</evidence>
<protein>
    <recommendedName>
        <fullName evidence="12">AN1-type domain-containing protein</fullName>
    </recommendedName>
</protein>
<feature type="compositionally biased region" description="Polar residues" evidence="7">
    <location>
        <begin position="61"/>
        <end position="80"/>
    </location>
</feature>
<evidence type="ECO:0000259" key="9">
    <source>
        <dbReference type="PROSITE" id="PS51039"/>
    </source>
</evidence>
<feature type="domain" description="AN1-type" evidence="9">
    <location>
        <begin position="100"/>
        <end position="147"/>
    </location>
</feature>
<evidence type="ECO:0000256" key="5">
    <source>
        <dbReference type="ARBA" id="ARBA00023016"/>
    </source>
</evidence>
<dbReference type="PROSITE" id="PS51039">
    <property type="entry name" value="ZF_AN1"/>
    <property type="match status" value="1"/>
</dbReference>
<dbReference type="Pfam" id="PF01428">
    <property type="entry name" value="zf-AN1"/>
    <property type="match status" value="1"/>
</dbReference>
<evidence type="ECO:0000256" key="7">
    <source>
        <dbReference type="SAM" id="MobiDB-lite"/>
    </source>
</evidence>
<organism evidence="10 11">
    <name type="scientific">Asparagus officinalis</name>
    <name type="common">Garden asparagus</name>
    <dbReference type="NCBI Taxonomy" id="4686"/>
    <lineage>
        <taxon>Eukaryota</taxon>
        <taxon>Viridiplantae</taxon>
        <taxon>Streptophyta</taxon>
        <taxon>Embryophyta</taxon>
        <taxon>Tracheophyta</taxon>
        <taxon>Spermatophyta</taxon>
        <taxon>Magnoliopsida</taxon>
        <taxon>Liliopsida</taxon>
        <taxon>Asparagales</taxon>
        <taxon>Asparagaceae</taxon>
        <taxon>Asparagoideae</taxon>
        <taxon>Asparagus</taxon>
    </lineage>
</organism>
<feature type="compositionally biased region" description="Basic and acidic residues" evidence="7">
    <location>
        <begin position="92"/>
        <end position="104"/>
    </location>
</feature>
<gene>
    <name evidence="10" type="ORF">A4U43_C06F18290</name>
</gene>
<evidence type="ECO:0000256" key="4">
    <source>
        <dbReference type="ARBA" id="ARBA00022833"/>
    </source>
</evidence>
<evidence type="ECO:0000313" key="10">
    <source>
        <dbReference type="EMBL" id="ONK67260.1"/>
    </source>
</evidence>
<keyword evidence="5" id="KW-0346">Stress response</keyword>
<evidence type="ECO:0000259" key="8">
    <source>
        <dbReference type="PROSITE" id="PS51036"/>
    </source>
</evidence>
<keyword evidence="2" id="KW-0479">Metal-binding</keyword>
<dbReference type="PANTHER" id="PTHR10634:SF98">
    <property type="entry name" value="ZINC FINGER A20 AND AN1 DOMAIN-CONTAINING STRESS-ASSOCIATED PROTEIN 3"/>
    <property type="match status" value="1"/>
</dbReference>
<dbReference type="InterPro" id="IPR035896">
    <property type="entry name" value="AN1-like_Znf"/>
</dbReference>
<feature type="domain" description="A20-type" evidence="8">
    <location>
        <begin position="19"/>
        <end position="53"/>
    </location>
</feature>
<keyword evidence="11" id="KW-1185">Reference proteome</keyword>
<dbReference type="SMART" id="SM00259">
    <property type="entry name" value="ZnF_A20"/>
    <property type="match status" value="1"/>
</dbReference>
<dbReference type="InterPro" id="IPR002653">
    <property type="entry name" value="Znf_A20"/>
</dbReference>
<comment type="function">
    <text evidence="1">May be involved in environmental stress response.</text>
</comment>
<sequence length="166" mass="18119">MVLSAALKAYSTMASEETCNSPRLCANGCGFFARAETRNLCSQCYRHACVQELKRQASSVSIPAASTTTPEKIADTSVNSGRKETSAAPARGFDESNAREKPEDRCGCCNKKIGLMKGFSCRCGNVYCTKHRHPEEHRCSFDFKAAARDSLAKANPIVKADKLERV</sequence>
<dbReference type="PANTHER" id="PTHR10634">
    <property type="entry name" value="AN1-TYPE ZINC FINGER PROTEIN"/>
    <property type="match status" value="1"/>
</dbReference>
<proteinExistence type="predicted"/>
<dbReference type="Pfam" id="PF01754">
    <property type="entry name" value="zf-A20"/>
    <property type="match status" value="1"/>
</dbReference>
<dbReference type="InterPro" id="IPR050652">
    <property type="entry name" value="AN1_A20_ZnFinger"/>
</dbReference>
<feature type="region of interest" description="Disordered" evidence="7">
    <location>
        <begin position="61"/>
        <end position="104"/>
    </location>
</feature>
<name>A0A5P1ET78_ASPOF</name>
<dbReference type="FunFam" id="4.10.1110.10:FF:000001">
    <property type="entry name" value="Zinc finger AN1-type containing 6"/>
    <property type="match status" value="1"/>
</dbReference>
<dbReference type="Gene3D" id="4.10.1110.10">
    <property type="entry name" value="AN1-like Zinc finger"/>
    <property type="match status" value="1"/>
</dbReference>
<evidence type="ECO:0000256" key="3">
    <source>
        <dbReference type="ARBA" id="ARBA00022771"/>
    </source>
</evidence>
<evidence type="ECO:0000256" key="2">
    <source>
        <dbReference type="ARBA" id="ARBA00022723"/>
    </source>
</evidence>
<evidence type="ECO:0000256" key="6">
    <source>
        <dbReference type="PROSITE-ProRule" id="PRU00449"/>
    </source>
</evidence>
<dbReference type="AlphaFoldDB" id="A0A5P1ET78"/>
<dbReference type="InterPro" id="IPR000058">
    <property type="entry name" value="Znf_AN1"/>
</dbReference>
<dbReference type="GO" id="GO:0008270">
    <property type="term" value="F:zinc ion binding"/>
    <property type="evidence" value="ECO:0007669"/>
    <property type="project" value="UniProtKB-KW"/>
</dbReference>
<dbReference type="EMBL" id="CM007386">
    <property type="protein sequence ID" value="ONK67260.1"/>
    <property type="molecule type" value="Genomic_DNA"/>
</dbReference>
<dbReference type="SUPFAM" id="SSF118310">
    <property type="entry name" value="AN1-like Zinc finger"/>
    <property type="match status" value="1"/>
</dbReference>
<dbReference type="SMART" id="SM00154">
    <property type="entry name" value="ZnF_AN1"/>
    <property type="match status" value="1"/>
</dbReference>
<keyword evidence="3 6" id="KW-0863">Zinc-finger</keyword>
<dbReference type="PROSITE" id="PS51036">
    <property type="entry name" value="ZF_A20"/>
    <property type="match status" value="1"/>
</dbReference>
<dbReference type="OMA" id="PEEHRCS"/>
<reference evidence="11" key="1">
    <citation type="journal article" date="2017" name="Nat. Commun.">
        <title>The asparagus genome sheds light on the origin and evolution of a young Y chromosome.</title>
        <authorList>
            <person name="Harkess A."/>
            <person name="Zhou J."/>
            <person name="Xu C."/>
            <person name="Bowers J.E."/>
            <person name="Van der Hulst R."/>
            <person name="Ayyampalayam S."/>
            <person name="Mercati F."/>
            <person name="Riccardi P."/>
            <person name="McKain M.R."/>
            <person name="Kakrana A."/>
            <person name="Tang H."/>
            <person name="Ray J."/>
            <person name="Groenendijk J."/>
            <person name="Arikit S."/>
            <person name="Mathioni S.M."/>
            <person name="Nakano M."/>
            <person name="Shan H."/>
            <person name="Telgmann-Rauber A."/>
            <person name="Kanno A."/>
            <person name="Yue Z."/>
            <person name="Chen H."/>
            <person name="Li W."/>
            <person name="Chen Y."/>
            <person name="Xu X."/>
            <person name="Zhang Y."/>
            <person name="Luo S."/>
            <person name="Chen H."/>
            <person name="Gao J."/>
            <person name="Mao Z."/>
            <person name="Pires J.C."/>
            <person name="Luo M."/>
            <person name="Kudrna D."/>
            <person name="Wing R.A."/>
            <person name="Meyers B.C."/>
            <person name="Yi K."/>
            <person name="Kong H."/>
            <person name="Lavrijsen P."/>
            <person name="Sunseri F."/>
            <person name="Falavigna A."/>
            <person name="Ye Y."/>
            <person name="Leebens-Mack J.H."/>
            <person name="Chen G."/>
        </authorList>
    </citation>
    <scope>NUCLEOTIDE SEQUENCE [LARGE SCALE GENOMIC DNA]</scope>
    <source>
        <strain evidence="11">cv. DH0086</strain>
    </source>
</reference>
<dbReference type="Gene3D" id="1.20.5.4770">
    <property type="match status" value="1"/>
</dbReference>
<dbReference type="Proteomes" id="UP000243459">
    <property type="component" value="Chromosome 6"/>
</dbReference>